<keyword evidence="2" id="KW-0812">Transmembrane</keyword>
<keyword evidence="2" id="KW-1133">Transmembrane helix</keyword>
<sequence>MFDIVAVTDVCNGYKFIAACGPDELIVMETAELGRMEAGKCIPAESGNFGCRNDVLFLADRWCSGRKQCEFTSPNSDIMDANTDCRRDLAVYLRAKHNCVKDENKCGSSKAPWMIEAEPGRTIELSLLDFKALDRIRNHGLVTCSDIYGFILEKTLNINQTICGQNVRRSIVYRSKTNAIEIHIKPKTGSRFMLMYTANGCPDPKPPPNAWYKRNGNEAVIGCEDGEREWRLTCRDNVWTGKTGNCTSSSINTKSEHSEDNAQFELSTVVIVAGIIGGTVVLAVAIIVCGVVYIQKYKDRQEKKFNAAQQTRIHCDPDTMPAQYHSVSSNVLEGQEDYLEPNNMTLQRNTIQKHGEPLIHIWETPLPDPESTLSRDKRRECTIHRKPDNQNPSLGTKERIQTGTSYYSPQTGHKYCFLDRST</sequence>
<dbReference type="EMBL" id="JAODUP010000200">
    <property type="protein sequence ID" value="KAK2157031.1"/>
    <property type="molecule type" value="Genomic_DNA"/>
</dbReference>
<dbReference type="InterPro" id="IPR043159">
    <property type="entry name" value="Lectin_gal-bd_sf"/>
</dbReference>
<accession>A0AAD9N6P9</accession>
<organism evidence="3 4">
    <name type="scientific">Paralvinella palmiformis</name>
    <dbReference type="NCBI Taxonomy" id="53620"/>
    <lineage>
        <taxon>Eukaryota</taxon>
        <taxon>Metazoa</taxon>
        <taxon>Spiralia</taxon>
        <taxon>Lophotrochozoa</taxon>
        <taxon>Annelida</taxon>
        <taxon>Polychaeta</taxon>
        <taxon>Sedentaria</taxon>
        <taxon>Canalipalpata</taxon>
        <taxon>Terebellida</taxon>
        <taxon>Terebelliformia</taxon>
        <taxon>Alvinellidae</taxon>
        <taxon>Paralvinella</taxon>
    </lineage>
</organism>
<feature type="transmembrane region" description="Helical" evidence="2">
    <location>
        <begin position="269"/>
        <end position="294"/>
    </location>
</feature>
<dbReference type="CDD" id="cd22823">
    <property type="entry name" value="Gal_Rha_Lectin"/>
    <property type="match status" value="1"/>
</dbReference>
<dbReference type="PANTHER" id="PTHR46780">
    <property type="entry name" value="PROTEIN EVA-1"/>
    <property type="match status" value="1"/>
</dbReference>
<evidence type="ECO:0000256" key="1">
    <source>
        <dbReference type="SAM" id="MobiDB-lite"/>
    </source>
</evidence>
<proteinExistence type="predicted"/>
<keyword evidence="4" id="KW-1185">Reference proteome</keyword>
<dbReference type="Proteomes" id="UP001208570">
    <property type="component" value="Unassembled WGS sequence"/>
</dbReference>
<keyword evidence="2" id="KW-0472">Membrane</keyword>
<dbReference type="Gene3D" id="2.60.120.740">
    <property type="match status" value="1"/>
</dbReference>
<evidence type="ECO:0000313" key="3">
    <source>
        <dbReference type="EMBL" id="KAK2157031.1"/>
    </source>
</evidence>
<evidence type="ECO:0000256" key="2">
    <source>
        <dbReference type="SAM" id="Phobius"/>
    </source>
</evidence>
<feature type="region of interest" description="Disordered" evidence="1">
    <location>
        <begin position="383"/>
        <end position="406"/>
    </location>
</feature>
<protein>
    <submittedName>
        <fullName evidence="3">Uncharacterized protein</fullName>
    </submittedName>
</protein>
<gene>
    <name evidence="3" type="ORF">LSH36_200g02290</name>
</gene>
<evidence type="ECO:0000313" key="4">
    <source>
        <dbReference type="Proteomes" id="UP001208570"/>
    </source>
</evidence>
<comment type="caution">
    <text evidence="3">The sequence shown here is derived from an EMBL/GenBank/DDBJ whole genome shotgun (WGS) entry which is preliminary data.</text>
</comment>
<name>A0AAD9N6P9_9ANNE</name>
<dbReference type="AlphaFoldDB" id="A0AAD9N6P9"/>
<reference evidence="3" key="1">
    <citation type="journal article" date="2023" name="Mol. Biol. Evol.">
        <title>Third-Generation Sequencing Reveals the Adaptive Role of the Epigenome in Three Deep-Sea Polychaetes.</title>
        <authorList>
            <person name="Perez M."/>
            <person name="Aroh O."/>
            <person name="Sun Y."/>
            <person name="Lan Y."/>
            <person name="Juniper S.K."/>
            <person name="Young C.R."/>
            <person name="Angers B."/>
            <person name="Qian P.Y."/>
        </authorList>
    </citation>
    <scope>NUCLEOTIDE SEQUENCE</scope>
    <source>
        <strain evidence="3">P08H-3</strain>
    </source>
</reference>